<dbReference type="AlphaFoldDB" id="A0A2S4N4E1"/>
<protein>
    <submittedName>
        <fullName evidence="1">Uncharacterized protein</fullName>
    </submittedName>
</protein>
<organism evidence="1 2">
    <name type="scientific">Flavobacterium croceum DSM 17960</name>
    <dbReference type="NCBI Taxonomy" id="1121886"/>
    <lineage>
        <taxon>Bacteria</taxon>
        <taxon>Pseudomonadati</taxon>
        <taxon>Bacteroidota</taxon>
        <taxon>Flavobacteriia</taxon>
        <taxon>Flavobacteriales</taxon>
        <taxon>Flavobacteriaceae</taxon>
        <taxon>Flavobacterium</taxon>
    </lineage>
</organism>
<sequence length="176" mass="19919">MTHFKYIYIIGLLLLMTTLVGCPGEVDCNDLAAIAKKENLIKIFPLQSTYNQGDIITLKVDIPSTNNYYGNQVDLFGQTNDNSALLITNSLLFQNNQLTFIKGSQGSNINWFEIPYNSVTGNYELEVKIKLNRVGFYSIISADYFEFQGSDKCNRFRLDTNIEGVNNQGKIEFTVQ</sequence>
<evidence type="ECO:0000313" key="2">
    <source>
        <dbReference type="Proteomes" id="UP000237056"/>
    </source>
</evidence>
<comment type="caution">
    <text evidence="1">The sequence shown here is derived from an EMBL/GenBank/DDBJ whole genome shotgun (WGS) entry which is preliminary data.</text>
</comment>
<dbReference type="RefSeq" id="WP_146047041.1">
    <property type="nucleotide sequence ID" value="NZ_PQNY01000048.1"/>
</dbReference>
<reference evidence="1 2" key="1">
    <citation type="submission" date="2018-01" db="EMBL/GenBank/DDBJ databases">
        <title>Genomic Encyclopedia of Type Strains, Phase I: the one thousand microbial genomes (KMG-I) project.</title>
        <authorList>
            <person name="Goeker M."/>
        </authorList>
    </citation>
    <scope>NUCLEOTIDE SEQUENCE [LARGE SCALE GENOMIC DNA]</scope>
    <source>
        <strain evidence="1 2">DSM 17960</strain>
    </source>
</reference>
<proteinExistence type="predicted"/>
<gene>
    <name evidence="1" type="ORF">Q361_1482</name>
</gene>
<name>A0A2S4N4E1_9FLAO</name>
<evidence type="ECO:0000313" key="1">
    <source>
        <dbReference type="EMBL" id="POS00598.1"/>
    </source>
</evidence>
<dbReference type="OrthoDB" id="1259476at2"/>
<accession>A0A2S4N4E1</accession>
<dbReference type="PROSITE" id="PS51257">
    <property type="entry name" value="PROKAR_LIPOPROTEIN"/>
    <property type="match status" value="1"/>
</dbReference>
<dbReference type="EMBL" id="PQNY01000048">
    <property type="protein sequence ID" value="POS00598.1"/>
    <property type="molecule type" value="Genomic_DNA"/>
</dbReference>
<keyword evidence="2" id="KW-1185">Reference proteome</keyword>
<dbReference type="Proteomes" id="UP000237056">
    <property type="component" value="Unassembled WGS sequence"/>
</dbReference>